<proteinExistence type="predicted"/>
<dbReference type="InterPro" id="IPR035992">
    <property type="entry name" value="Ricin_B-like_lectins"/>
</dbReference>
<keyword evidence="1" id="KW-0472">Membrane</keyword>
<dbReference type="AlphaFoldDB" id="A0A0C9TA05"/>
<sequence length="206" mass="22849">MSLPRGTYSFVNRQSGTAIEMTSDHIVVGMPPKDLDTQRWEVHPLGAGHSIRNVKYGKYLSIKAISKESPVVASDFPVAWHVKEIRVAEENAAFYEIRWPMTDFTFELADFGSSSPKTKIYLSEGPLPADQQRCRYWKANRIRQNSFYQPAPPAAQSQGNANGVGSGILGFAVAVTMLITFLLAIQTSGSRWFLGGGRNLHTEKGR</sequence>
<gene>
    <name evidence="2" type="ORF">PAXINDRAFT_156907</name>
</gene>
<dbReference type="Gene3D" id="2.80.10.50">
    <property type="match status" value="1"/>
</dbReference>
<keyword evidence="1" id="KW-1133">Transmembrane helix</keyword>
<keyword evidence="3" id="KW-1185">Reference proteome</keyword>
<dbReference type="EMBL" id="KN819363">
    <property type="protein sequence ID" value="KIJ12470.1"/>
    <property type="molecule type" value="Genomic_DNA"/>
</dbReference>
<feature type="transmembrane region" description="Helical" evidence="1">
    <location>
        <begin position="164"/>
        <end position="185"/>
    </location>
</feature>
<dbReference type="Proteomes" id="UP000053647">
    <property type="component" value="Unassembled WGS sequence"/>
</dbReference>
<evidence type="ECO:0000313" key="3">
    <source>
        <dbReference type="Proteomes" id="UP000053647"/>
    </source>
</evidence>
<reference evidence="2 3" key="1">
    <citation type="submission" date="2014-06" db="EMBL/GenBank/DDBJ databases">
        <authorList>
            <consortium name="DOE Joint Genome Institute"/>
            <person name="Kuo A."/>
            <person name="Kohler A."/>
            <person name="Nagy L.G."/>
            <person name="Floudas D."/>
            <person name="Copeland A."/>
            <person name="Barry K.W."/>
            <person name="Cichocki N."/>
            <person name="Veneault-Fourrey C."/>
            <person name="LaButti K."/>
            <person name="Lindquist E.A."/>
            <person name="Lipzen A."/>
            <person name="Lundell T."/>
            <person name="Morin E."/>
            <person name="Murat C."/>
            <person name="Sun H."/>
            <person name="Tunlid A."/>
            <person name="Henrissat B."/>
            <person name="Grigoriev I.V."/>
            <person name="Hibbett D.S."/>
            <person name="Martin F."/>
            <person name="Nordberg H.P."/>
            <person name="Cantor M.N."/>
            <person name="Hua S.X."/>
        </authorList>
    </citation>
    <scope>NUCLEOTIDE SEQUENCE [LARGE SCALE GENOMIC DNA]</scope>
    <source>
        <strain evidence="2 3">ATCC 200175</strain>
    </source>
</reference>
<protein>
    <submittedName>
        <fullName evidence="2">Carbohydrate-binding module family 13 protein</fullName>
    </submittedName>
</protein>
<evidence type="ECO:0000256" key="1">
    <source>
        <dbReference type="SAM" id="Phobius"/>
    </source>
</evidence>
<reference evidence="3" key="2">
    <citation type="submission" date="2015-01" db="EMBL/GenBank/DDBJ databases">
        <title>Evolutionary Origins and Diversification of the Mycorrhizal Mutualists.</title>
        <authorList>
            <consortium name="DOE Joint Genome Institute"/>
            <consortium name="Mycorrhizal Genomics Consortium"/>
            <person name="Kohler A."/>
            <person name="Kuo A."/>
            <person name="Nagy L.G."/>
            <person name="Floudas D."/>
            <person name="Copeland A."/>
            <person name="Barry K.W."/>
            <person name="Cichocki N."/>
            <person name="Veneault-Fourrey C."/>
            <person name="LaButti K."/>
            <person name="Lindquist E.A."/>
            <person name="Lipzen A."/>
            <person name="Lundell T."/>
            <person name="Morin E."/>
            <person name="Murat C."/>
            <person name="Riley R."/>
            <person name="Ohm R."/>
            <person name="Sun H."/>
            <person name="Tunlid A."/>
            <person name="Henrissat B."/>
            <person name="Grigoriev I.V."/>
            <person name="Hibbett D.S."/>
            <person name="Martin F."/>
        </authorList>
    </citation>
    <scope>NUCLEOTIDE SEQUENCE [LARGE SCALE GENOMIC DNA]</scope>
    <source>
        <strain evidence="3">ATCC 200175</strain>
    </source>
</reference>
<dbReference type="CDD" id="cd23422">
    <property type="entry name" value="beta-trefoil_Ricin_MPL_CNL"/>
    <property type="match status" value="1"/>
</dbReference>
<name>A0A0C9TA05_PAXIN</name>
<dbReference type="HOGENOM" id="CLU_124564_0_0_1"/>
<dbReference type="SUPFAM" id="SSF50370">
    <property type="entry name" value="Ricin B-like lectins"/>
    <property type="match status" value="1"/>
</dbReference>
<organism evidence="2 3">
    <name type="scientific">Paxillus involutus ATCC 200175</name>
    <dbReference type="NCBI Taxonomy" id="664439"/>
    <lineage>
        <taxon>Eukaryota</taxon>
        <taxon>Fungi</taxon>
        <taxon>Dikarya</taxon>
        <taxon>Basidiomycota</taxon>
        <taxon>Agaricomycotina</taxon>
        <taxon>Agaricomycetes</taxon>
        <taxon>Agaricomycetidae</taxon>
        <taxon>Boletales</taxon>
        <taxon>Paxilineae</taxon>
        <taxon>Paxillaceae</taxon>
        <taxon>Paxillus</taxon>
    </lineage>
</organism>
<dbReference type="OrthoDB" id="3228793at2759"/>
<keyword evidence="1" id="KW-0812">Transmembrane</keyword>
<evidence type="ECO:0000313" key="2">
    <source>
        <dbReference type="EMBL" id="KIJ12470.1"/>
    </source>
</evidence>
<accession>A0A0C9TA05</accession>